<dbReference type="Pfam" id="PF02706">
    <property type="entry name" value="Wzz"/>
    <property type="match status" value="1"/>
</dbReference>
<dbReference type="PANTHER" id="PTHR32309">
    <property type="entry name" value="TYROSINE-PROTEIN KINASE"/>
    <property type="match status" value="1"/>
</dbReference>
<keyword evidence="4 8" id="KW-1133">Transmembrane helix</keyword>
<dbReference type="STRING" id="1399419.A5906_27475"/>
<dbReference type="SUPFAM" id="SSF52540">
    <property type="entry name" value="P-loop containing nucleoside triphosphate hydrolases"/>
    <property type="match status" value="1"/>
</dbReference>
<dbReference type="InterPro" id="IPR027417">
    <property type="entry name" value="P-loop_NTPase"/>
</dbReference>
<dbReference type="Proteomes" id="UP000315914">
    <property type="component" value="Unassembled WGS sequence"/>
</dbReference>
<evidence type="ECO:0000256" key="3">
    <source>
        <dbReference type="ARBA" id="ARBA00022692"/>
    </source>
</evidence>
<keyword evidence="5 8" id="KW-0472">Membrane</keyword>
<reference evidence="10 11" key="1">
    <citation type="submission" date="2019-06" db="EMBL/GenBank/DDBJ databases">
        <title>Genomic Encyclopedia of Type Strains, Phase IV (KMG-V): Genome sequencing to study the core and pangenomes of soil and plant-associated prokaryotes.</title>
        <authorList>
            <person name="Whitman W."/>
        </authorList>
    </citation>
    <scope>NUCLEOTIDE SEQUENCE [LARGE SCALE GENOMIC DNA]</scope>
    <source>
        <strain evidence="10 11">BR 10556</strain>
    </source>
</reference>
<keyword evidence="3 8" id="KW-0812">Transmembrane</keyword>
<feature type="region of interest" description="Disordered" evidence="7">
    <location>
        <begin position="1"/>
        <end position="20"/>
    </location>
</feature>
<dbReference type="Gene3D" id="3.40.50.300">
    <property type="entry name" value="P-loop containing nucleotide triphosphate hydrolases"/>
    <property type="match status" value="1"/>
</dbReference>
<dbReference type="InterPro" id="IPR050445">
    <property type="entry name" value="Bact_polysacc_biosynth/exp"/>
</dbReference>
<comment type="subcellular location">
    <subcellularLocation>
        <location evidence="1">Cell membrane</location>
        <topology evidence="1">Multi-pass membrane protein</topology>
    </subcellularLocation>
</comment>
<evidence type="ECO:0000313" key="10">
    <source>
        <dbReference type="EMBL" id="TWB76362.1"/>
    </source>
</evidence>
<evidence type="ECO:0000256" key="5">
    <source>
        <dbReference type="ARBA" id="ARBA00023136"/>
    </source>
</evidence>
<evidence type="ECO:0000256" key="4">
    <source>
        <dbReference type="ARBA" id="ARBA00022989"/>
    </source>
</evidence>
<feature type="transmembrane region" description="Helical" evidence="8">
    <location>
        <begin position="449"/>
        <end position="468"/>
    </location>
</feature>
<feature type="domain" description="Polysaccharide chain length determinant N-terminal" evidence="9">
    <location>
        <begin position="27"/>
        <end position="115"/>
    </location>
</feature>
<dbReference type="InterPro" id="IPR003856">
    <property type="entry name" value="LPS_length_determ_N"/>
</dbReference>
<evidence type="ECO:0000313" key="11">
    <source>
        <dbReference type="Proteomes" id="UP000315914"/>
    </source>
</evidence>
<proteinExistence type="predicted"/>
<organism evidence="10 11">
    <name type="scientific">Bradyrhizobium sacchari</name>
    <dbReference type="NCBI Taxonomy" id="1399419"/>
    <lineage>
        <taxon>Bacteria</taxon>
        <taxon>Pseudomonadati</taxon>
        <taxon>Pseudomonadota</taxon>
        <taxon>Alphaproteobacteria</taxon>
        <taxon>Hyphomicrobiales</taxon>
        <taxon>Nitrobacteraceae</taxon>
        <taxon>Bradyrhizobium</taxon>
    </lineage>
</organism>
<evidence type="ECO:0000256" key="1">
    <source>
        <dbReference type="ARBA" id="ARBA00004651"/>
    </source>
</evidence>
<feature type="transmembrane region" description="Helical" evidence="8">
    <location>
        <begin position="38"/>
        <end position="55"/>
    </location>
</feature>
<evidence type="ECO:0000256" key="6">
    <source>
        <dbReference type="SAM" id="Coils"/>
    </source>
</evidence>
<evidence type="ECO:0000259" key="9">
    <source>
        <dbReference type="Pfam" id="PF02706"/>
    </source>
</evidence>
<feature type="coiled-coil region" evidence="6">
    <location>
        <begin position="306"/>
        <end position="354"/>
    </location>
</feature>
<feature type="coiled-coil region" evidence="6">
    <location>
        <begin position="380"/>
        <end position="414"/>
    </location>
</feature>
<dbReference type="EMBL" id="VITW01000004">
    <property type="protein sequence ID" value="TWB76362.1"/>
    <property type="molecule type" value="Genomic_DNA"/>
</dbReference>
<protein>
    <submittedName>
        <fullName evidence="10">Uncharacterized protein involved in exopolysaccharide biosynthesis</fullName>
    </submittedName>
</protein>
<feature type="coiled-coil region" evidence="6">
    <location>
        <begin position="217"/>
        <end position="244"/>
    </location>
</feature>
<name>A0A560JZ48_9BRAD</name>
<gene>
    <name evidence="10" type="ORF">FBZ95_104546</name>
</gene>
<accession>A0A560JZ48</accession>
<keyword evidence="2" id="KW-1003">Cell membrane</keyword>
<dbReference type="GO" id="GO:0004713">
    <property type="term" value="F:protein tyrosine kinase activity"/>
    <property type="evidence" value="ECO:0007669"/>
    <property type="project" value="TreeGrafter"/>
</dbReference>
<comment type="caution">
    <text evidence="10">The sequence shown here is derived from an EMBL/GenBank/DDBJ whole genome shotgun (WGS) entry which is preliminary data.</text>
</comment>
<evidence type="ECO:0000256" key="7">
    <source>
        <dbReference type="SAM" id="MobiDB-lite"/>
    </source>
</evidence>
<dbReference type="RefSeq" id="WP_080134862.1">
    <property type="nucleotide sequence ID" value="NZ_LWIG01000007.1"/>
</dbReference>
<evidence type="ECO:0000256" key="8">
    <source>
        <dbReference type="SAM" id="Phobius"/>
    </source>
</evidence>
<evidence type="ECO:0000256" key="2">
    <source>
        <dbReference type="ARBA" id="ARBA00022475"/>
    </source>
</evidence>
<keyword evidence="6" id="KW-0175">Coiled coil</keyword>
<dbReference type="OrthoDB" id="230260at2"/>
<dbReference type="PANTHER" id="PTHR32309:SF13">
    <property type="entry name" value="FERRIC ENTEROBACTIN TRANSPORT PROTEIN FEPE"/>
    <property type="match status" value="1"/>
</dbReference>
<keyword evidence="11" id="KW-1185">Reference proteome</keyword>
<dbReference type="GO" id="GO:0005886">
    <property type="term" value="C:plasma membrane"/>
    <property type="evidence" value="ECO:0007669"/>
    <property type="project" value="UniProtKB-SubCell"/>
</dbReference>
<feature type="region of interest" description="Disordered" evidence="7">
    <location>
        <begin position="479"/>
        <end position="504"/>
    </location>
</feature>
<dbReference type="AlphaFoldDB" id="A0A560JZ48"/>
<sequence length="799" mass="85818">MLDYNQPIDRARPEAPQQRPQAGFSALELVNLLWRRKIAIAAAALLGATLAVTVGKSLTPRYTATAQLYVDPRELQLVDRELTPRAQDVSGMSMVVESQARLITSNSVLLQVIQQAGLDKDSEFGGGDGKTLMSSLLGLIGLQLRAPSAAETKEVQLAALDALNRHITIRKTEKSFIVDVEVWSTDPAKAAMLANTLTNVYLADSRNSQALAARRATSDLSGRLKELRDRLRNAETALATYKAQNNFVGTQDALISDQQLSASNQRLSAARAATMDAQARLDQIEASRRTAADAGAIPEALQSPTIANLRAQYADARKKYAEQAGELGPRHPALRQTEKQVEDLKRTISEEIDRFAQSAKNDLTRARDYEASLNRALEAQKRQSVQLSQAAVRLRELEREADASRDVYQSFLKRSRETEEQESLNTSAARVVGEATVPQRRSFPPAMSLFAMIGFIFGAIAASSWFVASELLFAGPPMPAATQARRGRTPAPQTPRAPEPAHASEAALPQVSRATEVAQALPEQALPEPTLPELAAPPLQPAAVERPLIAKPLIARLQEADVIHTLGAILATGGGVDLTRLGWPTLRPGFPLTSLLNAWRDMRAVAARRIGGKAMPVIALVGGGETTGRSVTALNFVLAAARDGVRVLMIDADHQAHSLSNKVHRPGKSEPSRLGWLSNGSKAAREIKTVNGISVLPAAEGDAGKAAEAIRKAIAQARSAGGYDLVILDGPTTPLAAGGRKLLDEVDALVAVLPTSMDINDSLEEILSTLGRAERKLVGVVLDELTPAAQARQRGRQYA</sequence>